<dbReference type="RefSeq" id="WP_053796137.1">
    <property type="nucleotide sequence ID" value="NZ_JXCZ01000006.1"/>
</dbReference>
<protein>
    <submittedName>
        <fullName evidence="2">Uncharacterized protein</fullName>
    </submittedName>
</protein>
<dbReference type="AlphaFoldDB" id="A0A0M9DG88"/>
<dbReference type="EMBL" id="JXCZ01000006">
    <property type="protein sequence ID" value="KOY79724.1"/>
    <property type="molecule type" value="Genomic_DNA"/>
</dbReference>
<gene>
    <name evidence="2" type="ORF">RZ72_06160</name>
</gene>
<reference evidence="2 3" key="1">
    <citation type="journal article" date="2015" name="Genome Biol. Evol.">
        <title>Functionally Structured Genomes in Lactobacillus kunkeei Colonizing the Honey Crop and Food Products of Honeybees and Stingless Bees.</title>
        <authorList>
            <person name="Tamarit D."/>
            <person name="Ellegaard K.M."/>
            <person name="Wikander J."/>
            <person name="Olofsson T."/>
            <person name="Vasquez A."/>
            <person name="Andersson S.G."/>
        </authorList>
    </citation>
    <scope>NUCLEOTIDE SEQUENCE [LARGE SCALE GENOMIC DNA]</scope>
    <source>
        <strain evidence="2 3">LAla</strain>
    </source>
</reference>
<sequence>MDEFRDKINRLNEANHEYELSIRNLKRAMKRKDKAEKAVLELQKEVDSVQNKLDVVENALDGMRDVQGYTIADLFNPDFLGKHTDYTDCDEFFGDSGITPDQLLHYQKYPKIANKIAKDMTDFDNFDDFVKEAVLEYNLKNHGINEIPDFVRKGTNLKFKK</sequence>
<dbReference type="SUPFAM" id="SSF57997">
    <property type="entry name" value="Tropomyosin"/>
    <property type="match status" value="1"/>
</dbReference>
<evidence type="ECO:0000256" key="1">
    <source>
        <dbReference type="SAM" id="Coils"/>
    </source>
</evidence>
<name>A0A0M9DG88_9LACO</name>
<feature type="coiled-coil region" evidence="1">
    <location>
        <begin position="1"/>
        <end position="59"/>
    </location>
</feature>
<keyword evidence="1" id="KW-0175">Coiled coil</keyword>
<dbReference type="Proteomes" id="UP000037749">
    <property type="component" value="Unassembled WGS sequence"/>
</dbReference>
<evidence type="ECO:0000313" key="3">
    <source>
        <dbReference type="Proteomes" id="UP000037749"/>
    </source>
</evidence>
<organism evidence="2 3">
    <name type="scientific">Apilactobacillus kunkeei</name>
    <dbReference type="NCBI Taxonomy" id="148814"/>
    <lineage>
        <taxon>Bacteria</taxon>
        <taxon>Bacillati</taxon>
        <taxon>Bacillota</taxon>
        <taxon>Bacilli</taxon>
        <taxon>Lactobacillales</taxon>
        <taxon>Lactobacillaceae</taxon>
        <taxon>Apilactobacillus</taxon>
    </lineage>
</organism>
<proteinExistence type="predicted"/>
<evidence type="ECO:0000313" key="2">
    <source>
        <dbReference type="EMBL" id="KOY79724.1"/>
    </source>
</evidence>
<dbReference type="PATRIC" id="fig|148814.9.peg.119"/>
<comment type="caution">
    <text evidence="2">The sequence shown here is derived from an EMBL/GenBank/DDBJ whole genome shotgun (WGS) entry which is preliminary data.</text>
</comment>
<accession>A0A0M9DG88</accession>